<evidence type="ECO:0008006" key="2">
    <source>
        <dbReference type="Google" id="ProtNLM"/>
    </source>
</evidence>
<accession>A0A7T4C3A2</accession>
<evidence type="ECO:0000313" key="1">
    <source>
        <dbReference type="EMBL" id="QQA60958.1"/>
    </source>
</evidence>
<organism evidence="1">
    <name type="scientific">Aeromonas caviae</name>
    <name type="common">Aeromonas punctata</name>
    <dbReference type="NCBI Taxonomy" id="648"/>
    <lineage>
        <taxon>Bacteria</taxon>
        <taxon>Pseudomonadati</taxon>
        <taxon>Pseudomonadota</taxon>
        <taxon>Gammaproteobacteria</taxon>
        <taxon>Aeromonadales</taxon>
        <taxon>Aeromonadaceae</taxon>
        <taxon>Aeromonas</taxon>
    </lineage>
</organism>
<protein>
    <recommendedName>
        <fullName evidence="2">Integrase</fullName>
    </recommendedName>
</protein>
<sequence>MRIGECLGLRHEDIKSWDKTIHVIPRGDNANAKLGQEP</sequence>
<proteinExistence type="predicted"/>
<gene>
    <name evidence="1" type="ORF">JC965_25560</name>
</gene>
<dbReference type="EMBL" id="CP065937">
    <property type="protein sequence ID" value="QQA60958.1"/>
    <property type="molecule type" value="Genomic_DNA"/>
</dbReference>
<dbReference type="AlphaFoldDB" id="A0A7T4C3A2"/>
<name>A0A7T4C3A2_AERCA</name>
<reference evidence="1" key="1">
    <citation type="submission" date="2020-12" db="EMBL/GenBank/DDBJ databases">
        <title>GES Beta-lactamases isolated from hospital effluents in Brazil.</title>
        <authorList>
            <person name="Conte D."/>
            <person name="Mesa D."/>
            <person name="Palmeiro J.K."/>
            <person name="Dalla-Costa L.M."/>
        </authorList>
    </citation>
    <scope>NUCLEOTIDE SEQUENCE [LARGE SCALE GENOMIC DNA]</scope>
    <source>
        <strain evidence="1">Aero21</strain>
    </source>
</reference>